<dbReference type="Gene3D" id="3.40.50.2300">
    <property type="match status" value="1"/>
</dbReference>
<dbReference type="SMART" id="SM00421">
    <property type="entry name" value="HTH_LUXR"/>
    <property type="match status" value="1"/>
</dbReference>
<feature type="modified residue" description="4-aspartylphosphate" evidence="4">
    <location>
        <position position="64"/>
    </location>
</feature>
<dbReference type="RefSeq" id="WP_220332638.1">
    <property type="nucleotide sequence ID" value="NZ_JAEUAK010000001.1"/>
</dbReference>
<evidence type="ECO:0000256" key="1">
    <source>
        <dbReference type="ARBA" id="ARBA00023015"/>
    </source>
</evidence>
<feature type="domain" description="HTH luxR-type" evidence="5">
    <location>
        <begin position="145"/>
        <end position="210"/>
    </location>
</feature>
<dbReference type="Pfam" id="PF00196">
    <property type="entry name" value="GerE"/>
    <property type="match status" value="1"/>
</dbReference>
<dbReference type="SMART" id="SM00448">
    <property type="entry name" value="REC"/>
    <property type="match status" value="1"/>
</dbReference>
<evidence type="ECO:0000259" key="5">
    <source>
        <dbReference type="PROSITE" id="PS50043"/>
    </source>
</evidence>
<dbReference type="SUPFAM" id="SSF52172">
    <property type="entry name" value="CheY-like"/>
    <property type="match status" value="1"/>
</dbReference>
<proteinExistence type="predicted"/>
<dbReference type="InterPro" id="IPR036388">
    <property type="entry name" value="WH-like_DNA-bd_sf"/>
</dbReference>
<dbReference type="PROSITE" id="PS50110">
    <property type="entry name" value="RESPONSE_REGULATORY"/>
    <property type="match status" value="1"/>
</dbReference>
<dbReference type="Proteomes" id="UP000717752">
    <property type="component" value="Unassembled WGS sequence"/>
</dbReference>
<dbReference type="PANTHER" id="PTHR44688">
    <property type="entry name" value="DNA-BINDING TRANSCRIPTIONAL ACTIVATOR DEVR_DOSR"/>
    <property type="match status" value="1"/>
</dbReference>
<dbReference type="InterPro" id="IPR011006">
    <property type="entry name" value="CheY-like_superfamily"/>
</dbReference>
<dbReference type="InterPro" id="IPR000792">
    <property type="entry name" value="Tscrpt_reg_LuxR_C"/>
</dbReference>
<reference evidence="7 8" key="1">
    <citation type="journal article" date="2021" name="MBio">
        <title>Poor Competitiveness of Bradyrhizobium in Pigeon Pea Root Colonization in Indian Soils.</title>
        <authorList>
            <person name="Chalasani D."/>
            <person name="Basu A."/>
            <person name="Pullabhotla S.V.S.R.N."/>
            <person name="Jorrin B."/>
            <person name="Neal A.L."/>
            <person name="Poole P.S."/>
            <person name="Podile A.R."/>
            <person name="Tkacz A."/>
        </authorList>
    </citation>
    <scope>NUCLEOTIDE SEQUENCE [LARGE SCALE GENOMIC DNA]</scope>
    <source>
        <strain evidence="7 8">HU56</strain>
    </source>
</reference>
<protein>
    <submittedName>
        <fullName evidence="7">Response regulator transcription factor</fullName>
    </submittedName>
</protein>
<sequence>MNDNAIQRKRAGTRRVLIVDDDRDIRIALEALLKSIGFDIETFASAEDLIERGNIEDAGCLVLDVRLTGQSGLSLQSHLLKHKFEIPIVFISGHADIPMAVRAIKSGAVEFLTKPVRSQDLIDAIHVAFARDEERRARVVASERTTTMYSTLTPRERDVMALIVEGHGNKQAAFLLGISEPTVKAHRGQVMRKMSVQTLPDLVRLADELGLGKRNERTPTIVGGDHTDIQ</sequence>
<gene>
    <name evidence="7" type="ORF">JNB85_01580</name>
</gene>
<accession>A0ABS7GPD7</accession>
<dbReference type="Pfam" id="PF00072">
    <property type="entry name" value="Response_reg"/>
    <property type="match status" value="1"/>
</dbReference>
<dbReference type="InterPro" id="IPR001789">
    <property type="entry name" value="Sig_transdc_resp-reg_receiver"/>
</dbReference>
<evidence type="ECO:0000256" key="2">
    <source>
        <dbReference type="ARBA" id="ARBA00023125"/>
    </source>
</evidence>
<keyword evidence="1" id="KW-0805">Transcription regulation</keyword>
<dbReference type="InterPro" id="IPR016032">
    <property type="entry name" value="Sig_transdc_resp-reg_C-effctor"/>
</dbReference>
<keyword evidence="3" id="KW-0804">Transcription</keyword>
<dbReference type="EMBL" id="JAEUAK010000001">
    <property type="protein sequence ID" value="MBW9051099.1"/>
    <property type="molecule type" value="Genomic_DNA"/>
</dbReference>
<evidence type="ECO:0000313" key="7">
    <source>
        <dbReference type="EMBL" id="MBW9051099.1"/>
    </source>
</evidence>
<evidence type="ECO:0000313" key="8">
    <source>
        <dbReference type="Proteomes" id="UP000717752"/>
    </source>
</evidence>
<evidence type="ECO:0000259" key="6">
    <source>
        <dbReference type="PROSITE" id="PS50110"/>
    </source>
</evidence>
<comment type="caution">
    <text evidence="7">The sequence shown here is derived from an EMBL/GenBank/DDBJ whole genome shotgun (WGS) entry which is preliminary data.</text>
</comment>
<organism evidence="7 8">
    <name type="scientific">Rhizobium mesosinicum</name>
    <dbReference type="NCBI Taxonomy" id="335017"/>
    <lineage>
        <taxon>Bacteria</taxon>
        <taxon>Pseudomonadati</taxon>
        <taxon>Pseudomonadota</taxon>
        <taxon>Alphaproteobacteria</taxon>
        <taxon>Hyphomicrobiales</taxon>
        <taxon>Rhizobiaceae</taxon>
        <taxon>Rhizobium/Agrobacterium group</taxon>
        <taxon>Rhizobium</taxon>
    </lineage>
</organism>
<keyword evidence="2" id="KW-0238">DNA-binding</keyword>
<dbReference type="PANTHER" id="PTHR44688:SF16">
    <property type="entry name" value="DNA-BINDING TRANSCRIPTIONAL ACTIVATOR DEVR_DOSR"/>
    <property type="match status" value="1"/>
</dbReference>
<dbReference type="SUPFAM" id="SSF46894">
    <property type="entry name" value="C-terminal effector domain of the bipartite response regulators"/>
    <property type="match status" value="1"/>
</dbReference>
<name>A0ABS7GPD7_9HYPH</name>
<feature type="domain" description="Response regulatory" evidence="6">
    <location>
        <begin position="15"/>
        <end position="129"/>
    </location>
</feature>
<dbReference type="PROSITE" id="PS50043">
    <property type="entry name" value="HTH_LUXR_2"/>
    <property type="match status" value="1"/>
</dbReference>
<keyword evidence="8" id="KW-1185">Reference proteome</keyword>
<evidence type="ECO:0000256" key="3">
    <source>
        <dbReference type="ARBA" id="ARBA00023163"/>
    </source>
</evidence>
<keyword evidence="4" id="KW-0597">Phosphoprotein</keyword>
<evidence type="ECO:0000256" key="4">
    <source>
        <dbReference type="PROSITE-ProRule" id="PRU00169"/>
    </source>
</evidence>
<dbReference type="CDD" id="cd06170">
    <property type="entry name" value="LuxR_C_like"/>
    <property type="match status" value="1"/>
</dbReference>
<dbReference type="Gene3D" id="1.10.10.10">
    <property type="entry name" value="Winged helix-like DNA-binding domain superfamily/Winged helix DNA-binding domain"/>
    <property type="match status" value="1"/>
</dbReference>
<dbReference type="PRINTS" id="PR00038">
    <property type="entry name" value="HTHLUXR"/>
</dbReference>